<evidence type="ECO:0000313" key="4">
    <source>
        <dbReference type="Proteomes" id="UP000580474"/>
    </source>
</evidence>
<name>A0A840N5Z5_9PSEU</name>
<sequence length="547" mass="60032">MILGTPIAGTCVRTGGRLVPLLESRDGSAVLDGVEAPVPHERIDAVLVRQGEPPEPGRPFPSSASHGAPTKPAARPDTRAEVRGLVPRLGPPGWREVHVECAALGTRIEVVATVVTDDGRHPWISPQELVDALQRSRAVEYRPEQGAWTTARCTAVVGAEPEFETAHAEVRWADGEDDPQAAFDELRYFPRVQAPEWLLVQAWRHFANHRDAAGARGPVRMAQVFDGTDGDGRPLAHRPVLPWLEKQLVLDYLLGGEVVLSARSTSEDEIDPRRPPAVPKQFHTDGTWAWPLATAYYLDAHDITPPRDFLDHIRRNGHRCPERVADHATEQAKALVLGADPDALDGERAADAIDVARRFIARFGVSRRFYSFTEPLEGGWSMLREPDGWWSVFCLDEGEVRNESRFAEAHGAAAHLIGAVALTRTSMLRELDEPLADYECPIEPLGPDLPLSHYDDRFVVVLPDGAEVDRFGTSDGNTVFVPGTGLPHRSMPPERAPGEYRRYRVLGGYEVVTGVIRPDHGQVGGGQAYFLPQAVGELVAGGWLAEL</sequence>
<comment type="caution">
    <text evidence="3">The sequence shown here is derived from an EMBL/GenBank/DDBJ whole genome shotgun (WGS) entry which is preliminary data.</text>
</comment>
<dbReference type="AlphaFoldDB" id="A0A840N5Z5"/>
<evidence type="ECO:0000259" key="2">
    <source>
        <dbReference type="Pfam" id="PF14021"/>
    </source>
</evidence>
<evidence type="ECO:0000256" key="1">
    <source>
        <dbReference type="SAM" id="MobiDB-lite"/>
    </source>
</evidence>
<proteinExistence type="predicted"/>
<feature type="domain" description="TNT" evidence="2">
    <location>
        <begin position="462"/>
        <end position="546"/>
    </location>
</feature>
<organism evidence="3 4">
    <name type="scientific">Saccharopolyspora gloriosae</name>
    <dbReference type="NCBI Taxonomy" id="455344"/>
    <lineage>
        <taxon>Bacteria</taxon>
        <taxon>Bacillati</taxon>
        <taxon>Actinomycetota</taxon>
        <taxon>Actinomycetes</taxon>
        <taxon>Pseudonocardiales</taxon>
        <taxon>Pseudonocardiaceae</taxon>
        <taxon>Saccharopolyspora</taxon>
    </lineage>
</organism>
<protein>
    <recommendedName>
        <fullName evidence="2">TNT domain-containing protein</fullName>
    </recommendedName>
</protein>
<dbReference type="RefSeq" id="WP_343071162.1">
    <property type="nucleotide sequence ID" value="NZ_JACHIV010000001.1"/>
</dbReference>
<feature type="region of interest" description="Disordered" evidence="1">
    <location>
        <begin position="50"/>
        <end position="78"/>
    </location>
</feature>
<dbReference type="GO" id="GO:0050135">
    <property type="term" value="F:NADP+ nucleosidase activity"/>
    <property type="evidence" value="ECO:0007669"/>
    <property type="project" value="InterPro"/>
</dbReference>
<dbReference type="Proteomes" id="UP000580474">
    <property type="component" value="Unassembled WGS sequence"/>
</dbReference>
<reference evidence="3 4" key="1">
    <citation type="submission" date="2020-08" db="EMBL/GenBank/DDBJ databases">
        <title>Sequencing the genomes of 1000 actinobacteria strains.</title>
        <authorList>
            <person name="Klenk H.-P."/>
        </authorList>
    </citation>
    <scope>NUCLEOTIDE SEQUENCE [LARGE SCALE GENOMIC DNA]</scope>
    <source>
        <strain evidence="3 4">DSM 45582</strain>
    </source>
</reference>
<dbReference type="EMBL" id="JACHIV010000001">
    <property type="protein sequence ID" value="MBB5067074.1"/>
    <property type="molecule type" value="Genomic_DNA"/>
</dbReference>
<dbReference type="InterPro" id="IPR025331">
    <property type="entry name" value="TNT"/>
</dbReference>
<accession>A0A840N5Z5</accession>
<keyword evidence="4" id="KW-1185">Reference proteome</keyword>
<dbReference type="Pfam" id="PF14021">
    <property type="entry name" value="TNT"/>
    <property type="match status" value="1"/>
</dbReference>
<evidence type="ECO:0000313" key="3">
    <source>
        <dbReference type="EMBL" id="MBB5067074.1"/>
    </source>
</evidence>
<gene>
    <name evidence="3" type="ORF">BJ969_000162</name>
</gene>